<dbReference type="SMART" id="SM00032">
    <property type="entry name" value="CCP"/>
    <property type="match status" value="4"/>
</dbReference>
<dbReference type="EMBL" id="OB662470">
    <property type="protein sequence ID" value="CAD7230106.1"/>
    <property type="molecule type" value="Genomic_DNA"/>
</dbReference>
<gene>
    <name evidence="3" type="ORF">CTOB1V02_LOCUS7969</name>
</gene>
<feature type="region of interest" description="Disordered" evidence="2">
    <location>
        <begin position="1593"/>
        <end position="1614"/>
    </location>
</feature>
<reference evidence="3" key="1">
    <citation type="submission" date="2020-11" db="EMBL/GenBank/DDBJ databases">
        <authorList>
            <person name="Tran Van P."/>
        </authorList>
    </citation>
    <scope>NUCLEOTIDE SEQUENCE</scope>
</reference>
<evidence type="ECO:0000256" key="2">
    <source>
        <dbReference type="SAM" id="MobiDB-lite"/>
    </source>
</evidence>
<feature type="compositionally biased region" description="Basic and acidic residues" evidence="2">
    <location>
        <begin position="1700"/>
        <end position="1734"/>
    </location>
</feature>
<dbReference type="InterPro" id="IPR000436">
    <property type="entry name" value="Sushi_SCR_CCP_dom"/>
</dbReference>
<feature type="region of interest" description="Disordered" evidence="2">
    <location>
        <begin position="1164"/>
        <end position="1184"/>
    </location>
</feature>
<dbReference type="PROSITE" id="PS50923">
    <property type="entry name" value="SUSHI"/>
    <property type="match status" value="2"/>
</dbReference>
<sequence length="2067" mass="230321">MLLSGMHDLTGMITEKADDESTQSDLQAAVLDRATGLYELVVAFERITRPDKSTEELAKVKEDFHDKVIVPFSKYMGETFGGTGDKLNKVKGVGKVEYHCHGDVKGCEGDKPDDDSLPLKADFRVSDREGGYPYVIGPGGCGQPGAYIYFPYLMFEKLKKDGTDPADHDPTWTLFGQPHKVLFSLWISYRYGVPPDIGCYGHYWFPETVEAFELNDKMERDPVKEDPYLRLNASDQNGKEMVDDGAAPDAYPSDGWYSAYYYVTAKDKVEVKVAMQVMSMKQPVYVYPASLTRPGLIPHKDHPGATEKYSKFTVCDLEDLTNKSDVVDRFWQLKDGRCLFQSSEKTHLCKFEHPDDEKACDSKENTKDEKYMKLESNWCKSRKKEAQMLIFRSEDEFHDVKSMLDVDRYWLGGHRKTVRDDQNNLYFTTELMKYDVPGERCAMSTFQWADPEEKFMFTDNNNNESIEADCSDGKDIWLNGNPDNVNEQNHLAMGYRGSATMDDENWGAGRAKAFVLCTYQGRYDWYYPSRSVYRCGSAPDENSQFPGDYLDYITASCPVDMKEKIETKKIPIINSTESRIFACKFDGKPPFNESYALISTFSGKDLKTKTVAPRENLLFPPKVLKFEVKEDKETRQKKATTNLVKKFMAQMEVLLPIREKDWDPDASSFFQLTCDDTVENLRKVVIEGGPPRFEKVHEVNPTDYQDIYPTAVFDLDLTKWFESNTAAVCTLRTLADKKGTKKSGPSNIFTAFLPGYCMLPSIHGDKNLVVEPKRGLIKPEQKVKIKCTRNSMVLSCDKQTNAAALGCGGGKDTCLPKGEALELTCGNESKYSNYEVEKEKKPTCTEVTFNGDCKGRECVCESIQVVPPAKDVVECKDGKCAISGTAEDKYMQAPDENFVISKDCGKPKPISGTEVTYTKNPGDKDGGDTTNGAKATYKCFEGTFGSGNPTQEIECQYDTTAKRVQWTKAKYQKCTVRKIGDNCDPNNEECPSNTVCKDDTKTCECGQGWDTATAKNGEKFCRYQKCFWDESFEDDDGTYDQRPPISVGQSIEFHCKPGYYFQQNPNPPSDSVKVQCKVAKEHWPRPIMVPQPLKCKEKKIGNPCKDDSECAASSVFGTVCKVPAGSSKGTCECKDTLQQTNDICECTKNDTVCQTCADPPEWDGTELDPPFPDRPNPTEDPKPGPYTVKCKDGKVLGNEIIEEVQIQCIDKQWRPITKGSTGTLNFDCKEVGYNSSCKPGTGNVCEKGSNLECDGTLGKCMCAAGSCQKDGKCEPNPKKCDPSTFAGELNVGGPKDIPNGNADKGAVNTGYLFDCGDNQVIKDIGTQTLKFMCRCASDSEQPTWSNDPGAFFPGGKKKECVSKPAAVGADCKGFKDDGDFMCDQSLPLTHCDSGTGTCQCLLHAKENDDKSGCTPIVCEAMHPSAEVEFLANGSLDDMGHPYSDGAEKFCRYQKCFWDESFEDDDGTYDQRPPISVGQSIEFHCKPGYYFQQNPNPPSDSVKVQCKVAKEHWPRPIMVPQPLKCKEKKIGNTCKDDSECAASSVFGTVCKVPAGSSEKKCECKDTLQQTNDICECKQDDKDCQRCADPPEWDGTELDPPFPPRPNPTEDPKPGPYTVKCKDGKVLGNEIIEEVQIQCIDKQWRPITKGSTGTLNFDCKEVGYNSSCKPGPDNVCEKGSNLECDGTLGKCMCKGGFSHKDGKCEKDDKKCDPKKTEKIKEGKLDGGPKDIPHPNKNEGGVNTGFLFDCGDKVIEGIGTQTLKFMCRYDSDPKQPTWSNDPDAFFPPPLKEKKCVTKPEKVGEKGNCKEFGENGDFMCDQSLPFTYCKNETDDDGGTCDCMPHTENKDGPGCTPVVCEAMHPSAEVEFLANGSLDDMGHPYSDGSVITIKCPDGKLLQDTVVNTMTGTCNNGTWTPPDFLKHNPEICVPEKCEVDQMNKTCVNGYTIGKGKEGHNFHCKCKKDFYTPGGSTVQSVKCRYNEVDRKNYFYKGSNRVERFDKCQLLRDDPIFTQCYFLTKHIIGYEVDDKGYPHRYSKMAYATLGWANAHMLISVCAWPGIGIYLYRLGVL</sequence>
<proteinExistence type="predicted"/>
<evidence type="ECO:0000256" key="1">
    <source>
        <dbReference type="PROSITE-ProRule" id="PRU00302"/>
    </source>
</evidence>
<comment type="caution">
    <text evidence="1">Lacks conserved residue(s) required for the propagation of feature annotation.</text>
</comment>
<protein>
    <submittedName>
        <fullName evidence="3">Uncharacterized protein</fullName>
    </submittedName>
</protein>
<name>A0A7R8WGR8_9CRUS</name>
<accession>A0A7R8WGR8</accession>
<keyword evidence="1" id="KW-0768">Sushi</keyword>
<organism evidence="3">
    <name type="scientific">Cyprideis torosa</name>
    <dbReference type="NCBI Taxonomy" id="163714"/>
    <lineage>
        <taxon>Eukaryota</taxon>
        <taxon>Metazoa</taxon>
        <taxon>Ecdysozoa</taxon>
        <taxon>Arthropoda</taxon>
        <taxon>Crustacea</taxon>
        <taxon>Oligostraca</taxon>
        <taxon>Ostracoda</taxon>
        <taxon>Podocopa</taxon>
        <taxon>Podocopida</taxon>
        <taxon>Cytherocopina</taxon>
        <taxon>Cytheroidea</taxon>
        <taxon>Cytherideidae</taxon>
        <taxon>Cyprideis</taxon>
    </lineage>
</organism>
<feature type="region of interest" description="Disordered" evidence="2">
    <location>
        <begin position="1700"/>
        <end position="1735"/>
    </location>
</feature>
<evidence type="ECO:0000313" key="3">
    <source>
        <dbReference type="EMBL" id="CAD7230106.1"/>
    </source>
</evidence>